<reference evidence="14 15" key="1">
    <citation type="submission" date="2016-10" db="EMBL/GenBank/DDBJ databases">
        <authorList>
            <person name="de Groot N.N."/>
        </authorList>
    </citation>
    <scope>NUCLEOTIDE SEQUENCE [LARGE SCALE GENOMIC DNA]</scope>
    <source>
        <strain evidence="14 15">DSM 23995</strain>
    </source>
</reference>
<evidence type="ECO:0000256" key="9">
    <source>
        <dbReference type="ARBA" id="ARBA00022842"/>
    </source>
</evidence>
<dbReference type="Pfam" id="PF01751">
    <property type="entry name" value="Toprim"/>
    <property type="match status" value="1"/>
</dbReference>
<dbReference type="NCBIfam" id="TIGR00334">
    <property type="entry name" value="5S_RNA_mat_M5"/>
    <property type="match status" value="1"/>
</dbReference>
<evidence type="ECO:0000256" key="5">
    <source>
        <dbReference type="ARBA" id="ARBA00022723"/>
    </source>
</evidence>
<dbReference type="Pfam" id="PF13331">
    <property type="entry name" value="DUF4093"/>
    <property type="match status" value="1"/>
</dbReference>
<dbReference type="STRING" id="930128.SAMN05192532_11118"/>
<evidence type="ECO:0000256" key="10">
    <source>
        <dbReference type="ARBA" id="ARBA00022884"/>
    </source>
</evidence>
<evidence type="ECO:0000256" key="4">
    <source>
        <dbReference type="ARBA" id="ARBA00022722"/>
    </source>
</evidence>
<keyword evidence="9" id="KW-0460">Magnesium</keyword>
<keyword evidence="2 11" id="KW-0690">Ribosome biogenesis</keyword>
<evidence type="ECO:0000256" key="1">
    <source>
        <dbReference type="ARBA" id="ARBA00022490"/>
    </source>
</evidence>
<keyword evidence="5" id="KW-0479">Metal-binding</keyword>
<dbReference type="EC" id="3.1.26.8" evidence="11 12"/>
<evidence type="ECO:0000256" key="6">
    <source>
        <dbReference type="ARBA" id="ARBA00022730"/>
    </source>
</evidence>
<keyword evidence="6 11" id="KW-0699">rRNA-binding</keyword>
<evidence type="ECO:0000313" key="14">
    <source>
        <dbReference type="EMBL" id="SFF03294.1"/>
    </source>
</evidence>
<dbReference type="PROSITE" id="PS50880">
    <property type="entry name" value="TOPRIM"/>
    <property type="match status" value="1"/>
</dbReference>
<dbReference type="HAMAP" id="MF_01469">
    <property type="entry name" value="RNase_M5"/>
    <property type="match status" value="1"/>
</dbReference>
<dbReference type="OrthoDB" id="9791329at2"/>
<dbReference type="GO" id="GO:0043822">
    <property type="term" value="F:ribonuclease M5 activity"/>
    <property type="evidence" value="ECO:0007669"/>
    <property type="project" value="UniProtKB-UniRule"/>
</dbReference>
<comment type="function">
    <text evidence="11">Required for correct processing of both the 5' and 3' ends of 5S rRNA precursor. Cleaves both sides of a double-stranded region yielding mature 5S rRNA in one step.</text>
</comment>
<dbReference type="GO" id="GO:0005737">
    <property type="term" value="C:cytoplasm"/>
    <property type="evidence" value="ECO:0007669"/>
    <property type="project" value="UniProtKB-SubCell"/>
</dbReference>
<organism evidence="14 15">
    <name type="scientific">Alteribacillus iranensis</name>
    <dbReference type="NCBI Taxonomy" id="930128"/>
    <lineage>
        <taxon>Bacteria</taxon>
        <taxon>Bacillati</taxon>
        <taxon>Bacillota</taxon>
        <taxon>Bacilli</taxon>
        <taxon>Bacillales</taxon>
        <taxon>Bacillaceae</taxon>
        <taxon>Alteribacillus</taxon>
    </lineage>
</organism>
<dbReference type="SMART" id="SM00493">
    <property type="entry name" value="TOPRIM"/>
    <property type="match status" value="1"/>
</dbReference>
<keyword evidence="1 11" id="KW-0963">Cytoplasm</keyword>
<dbReference type="GO" id="GO:0046872">
    <property type="term" value="F:metal ion binding"/>
    <property type="evidence" value="ECO:0007669"/>
    <property type="project" value="UniProtKB-KW"/>
</dbReference>
<comment type="subcellular location">
    <subcellularLocation>
        <location evidence="11">Cytoplasm</location>
    </subcellularLocation>
</comment>
<dbReference type="InterPro" id="IPR025156">
    <property type="entry name" value="RNase_M5_C"/>
</dbReference>
<evidence type="ECO:0000313" key="15">
    <source>
        <dbReference type="Proteomes" id="UP000199516"/>
    </source>
</evidence>
<dbReference type="GO" id="GO:0019843">
    <property type="term" value="F:rRNA binding"/>
    <property type="evidence" value="ECO:0007669"/>
    <property type="project" value="UniProtKB-KW"/>
</dbReference>
<protein>
    <recommendedName>
        <fullName evidence="11 12">Ribonuclease M5</fullName>
        <ecNumber evidence="11 12">3.1.26.8</ecNumber>
    </recommendedName>
    <alternativeName>
        <fullName evidence="11">RNase M5</fullName>
    </alternativeName>
    <alternativeName>
        <fullName evidence="11">Ribosomal RNA terminal maturase M5</fullName>
    </alternativeName>
</protein>
<keyword evidence="3 11" id="KW-0698">rRNA processing</keyword>
<comment type="catalytic activity">
    <reaction evidence="11">
        <text>Endonucleolytic cleavage of RNA, removing 21 and 42 nucleotides, respectively, from the 5'- and 3'-termini of a 5S-rRNA precursor.</text>
        <dbReference type="EC" id="3.1.26.8"/>
    </reaction>
</comment>
<evidence type="ECO:0000256" key="11">
    <source>
        <dbReference type="HAMAP-Rule" id="MF_01469"/>
    </source>
</evidence>
<dbReference type="Proteomes" id="UP000199516">
    <property type="component" value="Unassembled WGS sequence"/>
</dbReference>
<dbReference type="EMBL" id="FONT01000011">
    <property type="protein sequence ID" value="SFF03294.1"/>
    <property type="molecule type" value="Genomic_DNA"/>
</dbReference>
<dbReference type="RefSeq" id="WP_091664001.1">
    <property type="nucleotide sequence ID" value="NZ_FONT01000011.1"/>
</dbReference>
<evidence type="ECO:0000256" key="7">
    <source>
        <dbReference type="ARBA" id="ARBA00022759"/>
    </source>
</evidence>
<accession>A0A1I2FCT1</accession>
<evidence type="ECO:0000256" key="3">
    <source>
        <dbReference type="ARBA" id="ARBA00022552"/>
    </source>
</evidence>
<dbReference type="AlphaFoldDB" id="A0A1I2FCT1"/>
<dbReference type="InterPro" id="IPR006171">
    <property type="entry name" value="TOPRIM_dom"/>
</dbReference>
<proteinExistence type="inferred from homology"/>
<sequence>MKIKECIVVEGKDDSIAIKRALDADTIETNGSAIGSDVLKQVKLAQERRGVIIFTDPDGPGERIRRIVSREVPGCKHAFLNKEEALAKNGGNIGIENAEPEIIREALWRVRDVSPEESDPREEITKQDLIDAGMILGPGSRQRRERMGELLNIGYANGKQFLKKLEMFQIKHSEFARAFQQVIEEENSHVQRHSGSEPDEGNTN</sequence>
<dbReference type="FunFam" id="3.40.1360.10:FF:000006">
    <property type="entry name" value="Ribonuclease M5"/>
    <property type="match status" value="1"/>
</dbReference>
<evidence type="ECO:0000256" key="2">
    <source>
        <dbReference type="ARBA" id="ARBA00022517"/>
    </source>
</evidence>
<dbReference type="InterPro" id="IPR004466">
    <property type="entry name" value="RNase_M5"/>
</dbReference>
<name>A0A1I2FCT1_9BACI</name>
<keyword evidence="15" id="KW-1185">Reference proteome</keyword>
<evidence type="ECO:0000259" key="13">
    <source>
        <dbReference type="PROSITE" id="PS50880"/>
    </source>
</evidence>
<keyword evidence="8 11" id="KW-0378">Hydrolase</keyword>
<gene>
    <name evidence="11" type="primary">rnmV</name>
    <name evidence="14" type="ORF">SAMN05192532_11118</name>
</gene>
<dbReference type="PANTHER" id="PTHR39156">
    <property type="entry name" value="RIBONUCLEASE M5"/>
    <property type="match status" value="1"/>
</dbReference>
<keyword evidence="4 11" id="KW-0540">Nuclease</keyword>
<feature type="domain" description="Toprim" evidence="13">
    <location>
        <begin position="4"/>
        <end position="90"/>
    </location>
</feature>
<dbReference type="InterPro" id="IPR034141">
    <property type="entry name" value="TOPRIM_RNase_M5-like"/>
</dbReference>
<evidence type="ECO:0000256" key="8">
    <source>
        <dbReference type="ARBA" id="ARBA00022801"/>
    </source>
</evidence>
<dbReference type="SUPFAM" id="SSF110455">
    <property type="entry name" value="Toprim domain"/>
    <property type="match status" value="1"/>
</dbReference>
<dbReference type="PANTHER" id="PTHR39156:SF1">
    <property type="entry name" value="RIBONUCLEASE M5"/>
    <property type="match status" value="1"/>
</dbReference>
<dbReference type="Gene3D" id="3.40.1360.10">
    <property type="match status" value="1"/>
</dbReference>
<comment type="similarity">
    <text evidence="11">Belongs to the ribonuclease M5 family.</text>
</comment>
<dbReference type="GO" id="GO:0006364">
    <property type="term" value="P:rRNA processing"/>
    <property type="evidence" value="ECO:0007669"/>
    <property type="project" value="UniProtKB-UniRule"/>
</dbReference>
<keyword evidence="7 11" id="KW-0255">Endonuclease</keyword>
<dbReference type="CDD" id="cd01027">
    <property type="entry name" value="TOPRIM_RNase_M5_like"/>
    <property type="match status" value="1"/>
</dbReference>
<evidence type="ECO:0000256" key="12">
    <source>
        <dbReference type="NCBIfam" id="TIGR00334"/>
    </source>
</evidence>
<keyword evidence="10 11" id="KW-0694">RNA-binding</keyword>